<dbReference type="InterPro" id="IPR019923">
    <property type="entry name" value="Lucif-like_OxRdtase_MSMEG_2516"/>
</dbReference>
<dbReference type="InterPro" id="IPR036661">
    <property type="entry name" value="Luciferase-like_sf"/>
</dbReference>
<comment type="caution">
    <text evidence="6">The sequence shown here is derived from an EMBL/GenBank/DDBJ whole genome shotgun (WGS) entry which is preliminary data.</text>
</comment>
<dbReference type="AlphaFoldDB" id="A0A1X0JR19"/>
<keyword evidence="4" id="KW-0503">Monooxygenase</keyword>
<evidence type="ECO:0000256" key="2">
    <source>
        <dbReference type="ARBA" id="ARBA00022643"/>
    </source>
</evidence>
<evidence type="ECO:0000313" key="6">
    <source>
        <dbReference type="EMBL" id="ORB65005.1"/>
    </source>
</evidence>
<keyword evidence="1" id="KW-0285">Flavoprotein</keyword>
<dbReference type="Gene3D" id="3.20.20.30">
    <property type="entry name" value="Luciferase-like domain"/>
    <property type="match status" value="1"/>
</dbReference>
<evidence type="ECO:0000256" key="1">
    <source>
        <dbReference type="ARBA" id="ARBA00022630"/>
    </source>
</evidence>
<dbReference type="STRING" id="75922.BST47_12755"/>
<sequence>MANPSDAAMTRPMRFGLIASANNASELVELGREAELAGYSTIALNDHFNSPVAPLLGLQAIASATSNVRLSTAVLNQDLRHPAVLAKELATLDVLSGGRLEVGLGAGWVQADYAQSGISFDDAPKRIARLRETIEIVKSLFSTRACTFVGEHFTITELEGTPATIQPGGAPIMIGGGGAKILSMAARHADIIQVLGASFGTGGAVVDDMSSFRIDAFEERVGWISTAAGDRFADIELSLMLVFAVITDDAEAAARGFLDVLSATVSRYGGEVGDVDVRLQTLLDSPVVAIGTLDEISDKLRTLRDTLGFNYFVMPYGARPADFSAIVERLTGT</sequence>
<evidence type="ECO:0000256" key="3">
    <source>
        <dbReference type="ARBA" id="ARBA00023002"/>
    </source>
</evidence>
<dbReference type="GO" id="GO:0008726">
    <property type="term" value="F:alkanesulfonate monooxygenase activity"/>
    <property type="evidence" value="ECO:0007669"/>
    <property type="project" value="TreeGrafter"/>
</dbReference>
<organism evidence="6 7">
    <name type="scientific">Mycolicibacterium tusciae</name>
    <dbReference type="NCBI Taxonomy" id="75922"/>
    <lineage>
        <taxon>Bacteria</taxon>
        <taxon>Bacillati</taxon>
        <taxon>Actinomycetota</taxon>
        <taxon>Actinomycetes</taxon>
        <taxon>Mycobacteriales</taxon>
        <taxon>Mycobacteriaceae</taxon>
        <taxon>Mycolicibacterium</taxon>
    </lineage>
</organism>
<keyword evidence="2" id="KW-0288">FMN</keyword>
<gene>
    <name evidence="6" type="ORF">BST47_12755</name>
</gene>
<keyword evidence="3" id="KW-0560">Oxidoreductase</keyword>
<dbReference type="SUPFAM" id="SSF51679">
    <property type="entry name" value="Bacterial luciferase-like"/>
    <property type="match status" value="1"/>
</dbReference>
<keyword evidence="7" id="KW-1185">Reference proteome</keyword>
<feature type="domain" description="Luciferase-like" evidence="5">
    <location>
        <begin position="21"/>
        <end position="305"/>
    </location>
</feature>
<evidence type="ECO:0000313" key="7">
    <source>
        <dbReference type="Proteomes" id="UP000192411"/>
    </source>
</evidence>
<dbReference type="EMBL" id="MVIM01000006">
    <property type="protein sequence ID" value="ORB65005.1"/>
    <property type="molecule type" value="Genomic_DNA"/>
</dbReference>
<evidence type="ECO:0000256" key="4">
    <source>
        <dbReference type="ARBA" id="ARBA00023033"/>
    </source>
</evidence>
<reference evidence="6 7" key="1">
    <citation type="submission" date="2017-02" db="EMBL/GenBank/DDBJ databases">
        <title>The new phylogeny of genus Mycobacterium.</title>
        <authorList>
            <person name="Tortoli E."/>
            <person name="Trovato A."/>
            <person name="Cirillo D.M."/>
        </authorList>
    </citation>
    <scope>NUCLEOTIDE SEQUENCE [LARGE SCALE GENOMIC DNA]</scope>
    <source>
        <strain evidence="6 7">DSM 44338</strain>
    </source>
</reference>
<dbReference type="PANTHER" id="PTHR42847">
    <property type="entry name" value="ALKANESULFONATE MONOOXYGENASE"/>
    <property type="match status" value="1"/>
</dbReference>
<proteinExistence type="predicted"/>
<protein>
    <recommendedName>
        <fullName evidence="5">Luciferase-like domain-containing protein</fullName>
    </recommendedName>
</protein>
<evidence type="ECO:0000259" key="5">
    <source>
        <dbReference type="Pfam" id="PF00296"/>
    </source>
</evidence>
<dbReference type="GO" id="GO:0046306">
    <property type="term" value="P:alkanesulfonate catabolic process"/>
    <property type="evidence" value="ECO:0007669"/>
    <property type="project" value="TreeGrafter"/>
</dbReference>
<dbReference type="PANTHER" id="PTHR42847:SF4">
    <property type="entry name" value="ALKANESULFONATE MONOOXYGENASE-RELATED"/>
    <property type="match status" value="1"/>
</dbReference>
<dbReference type="Proteomes" id="UP000192411">
    <property type="component" value="Unassembled WGS sequence"/>
</dbReference>
<dbReference type="InterPro" id="IPR050172">
    <property type="entry name" value="SsuD_RutA_monooxygenase"/>
</dbReference>
<dbReference type="Pfam" id="PF00296">
    <property type="entry name" value="Bac_luciferase"/>
    <property type="match status" value="1"/>
</dbReference>
<dbReference type="OrthoDB" id="4288123at2"/>
<name>A0A1X0JR19_9MYCO</name>
<dbReference type="InterPro" id="IPR011251">
    <property type="entry name" value="Luciferase-like_dom"/>
</dbReference>
<accession>A0A1X0JR19</accession>
<dbReference type="NCBIfam" id="TIGR03621">
    <property type="entry name" value="F420_MSMEG_2516"/>
    <property type="match status" value="1"/>
</dbReference>